<dbReference type="AlphaFoldDB" id="M1WBZ6"/>
<dbReference type="OrthoDB" id="10589108at2759"/>
<name>M1WBZ6_CLAP2</name>
<dbReference type="EMBL" id="CAGA01000030">
    <property type="protein sequence ID" value="CCE31368.1"/>
    <property type="molecule type" value="Genomic_DNA"/>
</dbReference>
<proteinExistence type="predicted"/>
<evidence type="ECO:0000313" key="1">
    <source>
        <dbReference type="EMBL" id="CCE31368.1"/>
    </source>
</evidence>
<gene>
    <name evidence="1" type="ORF">CPUR_05221</name>
</gene>
<dbReference type="HOGENOM" id="CLU_1194783_0_0_1"/>
<evidence type="ECO:0000313" key="2">
    <source>
        <dbReference type="Proteomes" id="UP000016801"/>
    </source>
</evidence>
<sequence>MTALCDTGAQTPLVISPRAAKVVADTLGATIKQLPKPMQYVDYREKIAGKATKFVEASLEIDSRRFLKQRFVITESDHDVFISLKCCAQDRPPANPEHQKDARRRDQKWEAAQKRYQILNRDWRRPPDPNIGENIKDAAIIAGIESATKTDPRQTRWEKLKHLTPTEPVQIRTFETSRIVALKSWKTYDGKAILFPEGEDEVHKALVRSKIPKALAHMEGFFSKVQADTLRG</sequence>
<protein>
    <submittedName>
        <fullName evidence="1">Uncharacterized protein</fullName>
    </submittedName>
</protein>
<dbReference type="VEuPathDB" id="FungiDB:CPUR_05221"/>
<dbReference type="Proteomes" id="UP000016801">
    <property type="component" value="Unassembled WGS sequence"/>
</dbReference>
<organism evidence="1 2">
    <name type="scientific">Claviceps purpurea (strain 20.1)</name>
    <name type="common">Ergot fungus</name>
    <name type="synonym">Sphacelia segetum</name>
    <dbReference type="NCBI Taxonomy" id="1111077"/>
    <lineage>
        <taxon>Eukaryota</taxon>
        <taxon>Fungi</taxon>
        <taxon>Dikarya</taxon>
        <taxon>Ascomycota</taxon>
        <taxon>Pezizomycotina</taxon>
        <taxon>Sordariomycetes</taxon>
        <taxon>Hypocreomycetidae</taxon>
        <taxon>Hypocreales</taxon>
        <taxon>Clavicipitaceae</taxon>
        <taxon>Claviceps</taxon>
    </lineage>
</organism>
<keyword evidence="2" id="KW-1185">Reference proteome</keyword>
<comment type="caution">
    <text evidence="1">The sequence shown here is derived from an EMBL/GenBank/DDBJ whole genome shotgun (WGS) entry which is preliminary data.</text>
</comment>
<reference evidence="1 2" key="1">
    <citation type="journal article" date="2013" name="PLoS Genet.">
        <title>Plant-symbiotic fungi as chemical engineers: Multi-genome analysis of the Clavicipitaceae reveals dynamics of alkaloid loci.</title>
        <authorList>
            <person name="Schardl C.L."/>
            <person name="Young C.A."/>
            <person name="Hesse U."/>
            <person name="Amyotte S.G."/>
            <person name="Andreeva K."/>
            <person name="Calie P.J."/>
            <person name="Fleetwood D.J."/>
            <person name="Haws D.C."/>
            <person name="Moore N."/>
            <person name="Oeser B."/>
            <person name="Panaccione D.G."/>
            <person name="Schweri K.K."/>
            <person name="Voisey C.R."/>
            <person name="Farman M.L."/>
            <person name="Jaromczyk J.W."/>
            <person name="Roe B.A."/>
            <person name="O'Sullivan D.M."/>
            <person name="Scott B."/>
            <person name="Tudzynski P."/>
            <person name="An Z."/>
            <person name="Arnaoudova E.G."/>
            <person name="Bullock C.T."/>
            <person name="Charlton N.D."/>
            <person name="Chen L."/>
            <person name="Cox M."/>
            <person name="Dinkins R.D."/>
            <person name="Florea S."/>
            <person name="Glenn A.E."/>
            <person name="Gordon A."/>
            <person name="Gueldener U."/>
            <person name="Harris D.R."/>
            <person name="Hollin W."/>
            <person name="Jaromczyk J."/>
            <person name="Johnson R.D."/>
            <person name="Khan A.K."/>
            <person name="Leistner E."/>
            <person name="Leuchtmann A."/>
            <person name="Li C."/>
            <person name="Liu J."/>
            <person name="Liu J."/>
            <person name="Liu M."/>
            <person name="Mace W."/>
            <person name="Machado C."/>
            <person name="Nagabhyru P."/>
            <person name="Pan J."/>
            <person name="Schmid J."/>
            <person name="Sugawara K."/>
            <person name="Steiner U."/>
            <person name="Takach J.E."/>
            <person name="Tanaka E."/>
            <person name="Webb J.S."/>
            <person name="Wilson E.V."/>
            <person name="Wiseman J.L."/>
            <person name="Yoshida R."/>
            <person name="Zeng Z."/>
        </authorList>
    </citation>
    <scope>NUCLEOTIDE SEQUENCE [LARGE SCALE GENOMIC DNA]</scope>
    <source>
        <strain evidence="1 2">20.1</strain>
    </source>
</reference>
<accession>M1WBZ6</accession>